<organism evidence="2 3">
    <name type="scientific">Novosphingobium umbonatum</name>
    <dbReference type="NCBI Taxonomy" id="1908524"/>
    <lineage>
        <taxon>Bacteria</taxon>
        <taxon>Pseudomonadati</taxon>
        <taxon>Pseudomonadota</taxon>
        <taxon>Alphaproteobacteria</taxon>
        <taxon>Sphingomonadales</taxon>
        <taxon>Sphingomonadaceae</taxon>
        <taxon>Novosphingobium</taxon>
    </lineage>
</organism>
<name>A0A3S2VPD0_9SPHN</name>
<evidence type="ECO:0000313" key="2">
    <source>
        <dbReference type="EMBL" id="RVU02191.1"/>
    </source>
</evidence>
<dbReference type="AlphaFoldDB" id="A0A3S2VPD0"/>
<protein>
    <submittedName>
        <fullName evidence="2">Uncharacterized protein</fullName>
    </submittedName>
</protein>
<sequence>MDDKTASVHFREGRWLPVFALVNLAFAAAVISFAGMLFIAFKPIIGAIIFLPIIAGFVWTLYIFSIRLIKPNDLTIYVSGIEVRRFGQSSFHKWGSLDGPYSVYVVKNPPLIKYNFVGKKGRILISPSDFNLDILVLMGMLIEAQAGKVMTAAEWQTENS</sequence>
<keyword evidence="1" id="KW-0812">Transmembrane</keyword>
<comment type="caution">
    <text evidence="2">The sequence shown here is derived from an EMBL/GenBank/DDBJ whole genome shotgun (WGS) entry which is preliminary data.</text>
</comment>
<feature type="transmembrane region" description="Helical" evidence="1">
    <location>
        <begin position="15"/>
        <end position="38"/>
    </location>
</feature>
<accession>A0A3S2VPD0</accession>
<keyword evidence="1" id="KW-0472">Membrane</keyword>
<dbReference type="RefSeq" id="WP_127712036.1">
    <property type="nucleotide sequence ID" value="NZ_SACO01000026.1"/>
</dbReference>
<evidence type="ECO:0000313" key="3">
    <source>
        <dbReference type="Proteomes" id="UP000282837"/>
    </source>
</evidence>
<keyword evidence="3" id="KW-1185">Reference proteome</keyword>
<dbReference type="Proteomes" id="UP000282837">
    <property type="component" value="Unassembled WGS sequence"/>
</dbReference>
<dbReference type="EMBL" id="SACO01000026">
    <property type="protein sequence ID" value="RVU02191.1"/>
    <property type="molecule type" value="Genomic_DNA"/>
</dbReference>
<feature type="transmembrane region" description="Helical" evidence="1">
    <location>
        <begin position="44"/>
        <end position="64"/>
    </location>
</feature>
<gene>
    <name evidence="2" type="ORF">EOE18_17805</name>
</gene>
<proteinExistence type="predicted"/>
<reference evidence="2 3" key="1">
    <citation type="submission" date="2019-01" db="EMBL/GenBank/DDBJ databases">
        <authorList>
            <person name="Chen W.-M."/>
        </authorList>
    </citation>
    <scope>NUCLEOTIDE SEQUENCE [LARGE SCALE GENOMIC DNA]</scope>
    <source>
        <strain evidence="2 3">FSY-9</strain>
    </source>
</reference>
<keyword evidence="1" id="KW-1133">Transmembrane helix</keyword>
<evidence type="ECO:0000256" key="1">
    <source>
        <dbReference type="SAM" id="Phobius"/>
    </source>
</evidence>